<dbReference type="Proteomes" id="UP000034678">
    <property type="component" value="Unassembled WGS sequence"/>
</dbReference>
<dbReference type="STRING" id="1619142.UV26_C0001G0025"/>
<dbReference type="AlphaFoldDB" id="A0A0G1DF50"/>
<sequence length="81" mass="9431">MYDFFFFTLEAFCIALERLRKSDRSWYHCSEKLIISFHEGCDADFLIGELALSGVSGCSYRLERPDRKKGGTEFKGHVRIE</sequence>
<reference evidence="1 2" key="1">
    <citation type="journal article" date="2015" name="Nature">
        <title>rRNA introns, odd ribosomes, and small enigmatic genomes across a large radiation of phyla.</title>
        <authorList>
            <person name="Brown C.T."/>
            <person name="Hug L.A."/>
            <person name="Thomas B.C."/>
            <person name="Sharon I."/>
            <person name="Castelle C.J."/>
            <person name="Singh A."/>
            <person name="Wilkins M.J."/>
            <person name="Williams K.H."/>
            <person name="Banfield J.F."/>
        </authorList>
    </citation>
    <scope>NUCLEOTIDE SEQUENCE [LARGE SCALE GENOMIC DNA]</scope>
</reference>
<evidence type="ECO:0000313" key="1">
    <source>
        <dbReference type="EMBL" id="KKS60873.1"/>
    </source>
</evidence>
<comment type="caution">
    <text evidence="1">The sequence shown here is derived from an EMBL/GenBank/DDBJ whole genome shotgun (WGS) entry which is preliminary data.</text>
</comment>
<organism evidence="1 2">
    <name type="scientific">candidate division WWE3 bacterium GW2011_GWF2_42_42</name>
    <dbReference type="NCBI Taxonomy" id="1619142"/>
    <lineage>
        <taxon>Bacteria</taxon>
        <taxon>Katanobacteria</taxon>
    </lineage>
</organism>
<dbReference type="EMBL" id="LCDU01000001">
    <property type="protein sequence ID" value="KKS60873.1"/>
    <property type="molecule type" value="Genomic_DNA"/>
</dbReference>
<accession>A0A0G1DF50</accession>
<evidence type="ECO:0000313" key="2">
    <source>
        <dbReference type="Proteomes" id="UP000034678"/>
    </source>
</evidence>
<proteinExistence type="predicted"/>
<name>A0A0G1DF50_UNCKA</name>
<protein>
    <submittedName>
        <fullName evidence="1">Uncharacterized protein</fullName>
    </submittedName>
</protein>
<gene>
    <name evidence="1" type="ORF">UV26_C0001G0025</name>
</gene>